<feature type="domain" description="Ancillary SecYEG translocon subunit/Cell division coordinator CpoB TPR" evidence="9">
    <location>
        <begin position="20"/>
        <end position="192"/>
    </location>
</feature>
<protein>
    <submittedName>
        <fullName evidence="10">Tetratricopeptide repeat protein</fullName>
    </submittedName>
</protein>
<dbReference type="EMBL" id="JABUMX010000001">
    <property type="protein sequence ID" value="NTS30369.1"/>
    <property type="molecule type" value="Genomic_DNA"/>
</dbReference>
<keyword evidence="4 8" id="KW-0812">Transmembrane</keyword>
<evidence type="ECO:0000256" key="6">
    <source>
        <dbReference type="ARBA" id="ARBA00023136"/>
    </source>
</evidence>
<comment type="caution">
    <text evidence="10">The sequence shown here is derived from an EMBL/GenBank/DDBJ whole genome shotgun (WGS) entry which is preliminary data.</text>
</comment>
<evidence type="ECO:0000256" key="4">
    <source>
        <dbReference type="ARBA" id="ARBA00022692"/>
    </source>
</evidence>
<evidence type="ECO:0000256" key="8">
    <source>
        <dbReference type="SAM" id="Phobius"/>
    </source>
</evidence>
<dbReference type="InterPro" id="IPR018704">
    <property type="entry name" value="SecYEG/CpoB_TPR"/>
</dbReference>
<sequence>MTDDGFFREVNEELRSDKVKAFWKRYGSLLIGGVVAIVVGTAAFSFYEYWTERQASQSGDKFLAALNLVRDGKNDDALKTLDELEKDGYGAYPVLARMRAAGVLAQKGDNAGAVAAFDKVSADSSIPQAIRDLAKLRAAFILVDTGSYEDVASRVETLSSDSSPMRHSAREALGLAAWKAGRGADSAKLFQQIADDKSAPANVRQFADTMLDMLRSTGAAPAATAG</sequence>
<name>A0A849VNN1_9HYPH</name>
<evidence type="ECO:0000313" key="11">
    <source>
        <dbReference type="Proteomes" id="UP000550508"/>
    </source>
</evidence>
<evidence type="ECO:0000256" key="2">
    <source>
        <dbReference type="ARBA" id="ARBA00004236"/>
    </source>
</evidence>
<dbReference type="RefSeq" id="WP_027230121.1">
    <property type="nucleotide sequence ID" value="NZ_CP088292.1"/>
</dbReference>
<evidence type="ECO:0000256" key="5">
    <source>
        <dbReference type="ARBA" id="ARBA00022989"/>
    </source>
</evidence>
<keyword evidence="6 8" id="KW-0472">Membrane</keyword>
<reference evidence="10 11" key="1">
    <citation type="submission" date="2020-05" db="EMBL/GenBank/DDBJ databases">
        <authorList>
            <person name="Kim M.K."/>
        </authorList>
    </citation>
    <scope>NUCLEOTIDE SEQUENCE [LARGE SCALE GENOMIC DNA]</scope>
    <source>
        <strain evidence="10 11">BT25</strain>
    </source>
</reference>
<evidence type="ECO:0000256" key="3">
    <source>
        <dbReference type="ARBA" id="ARBA00022475"/>
    </source>
</evidence>
<dbReference type="PANTHER" id="PTHR38035:SF1">
    <property type="entry name" value="ANCILLARY SECYEG TRANSLOCON SUBUNIT"/>
    <property type="match status" value="1"/>
</dbReference>
<dbReference type="InterPro" id="IPR026039">
    <property type="entry name" value="YfgM"/>
</dbReference>
<evidence type="ECO:0000256" key="7">
    <source>
        <dbReference type="ARBA" id="ARBA00023186"/>
    </source>
</evidence>
<keyword evidence="5 8" id="KW-1133">Transmembrane helix</keyword>
<organism evidence="10 11">
    <name type="scientific">Phyllobacterium pellucidum</name>
    <dbReference type="NCBI Taxonomy" id="2740464"/>
    <lineage>
        <taxon>Bacteria</taxon>
        <taxon>Pseudomonadati</taxon>
        <taxon>Pseudomonadota</taxon>
        <taxon>Alphaproteobacteria</taxon>
        <taxon>Hyphomicrobiales</taxon>
        <taxon>Phyllobacteriaceae</taxon>
        <taxon>Phyllobacterium</taxon>
    </lineage>
</organism>
<gene>
    <name evidence="10" type="ORF">HQ945_03800</name>
</gene>
<dbReference type="Proteomes" id="UP000550508">
    <property type="component" value="Unassembled WGS sequence"/>
</dbReference>
<evidence type="ECO:0000259" key="9">
    <source>
        <dbReference type="Pfam" id="PF09976"/>
    </source>
</evidence>
<evidence type="ECO:0000256" key="1">
    <source>
        <dbReference type="ARBA" id="ARBA00004167"/>
    </source>
</evidence>
<keyword evidence="7" id="KW-0143">Chaperone</keyword>
<proteinExistence type="predicted"/>
<evidence type="ECO:0000313" key="10">
    <source>
        <dbReference type="EMBL" id="NTS30369.1"/>
    </source>
</evidence>
<dbReference type="PANTHER" id="PTHR38035">
    <property type="entry name" value="UPF0070 PROTEIN YFGM"/>
    <property type="match status" value="1"/>
</dbReference>
<keyword evidence="11" id="KW-1185">Reference proteome</keyword>
<feature type="transmembrane region" description="Helical" evidence="8">
    <location>
        <begin position="26"/>
        <end position="47"/>
    </location>
</feature>
<dbReference type="Pfam" id="PF09976">
    <property type="entry name" value="TPR_21"/>
    <property type="match status" value="1"/>
</dbReference>
<accession>A0A849VNN1</accession>
<dbReference type="GO" id="GO:0005886">
    <property type="term" value="C:plasma membrane"/>
    <property type="evidence" value="ECO:0007669"/>
    <property type="project" value="UniProtKB-SubCell"/>
</dbReference>
<keyword evidence="3" id="KW-1003">Cell membrane</keyword>
<dbReference type="AlphaFoldDB" id="A0A849VNN1"/>
<dbReference type="GO" id="GO:0044877">
    <property type="term" value="F:protein-containing complex binding"/>
    <property type="evidence" value="ECO:0007669"/>
    <property type="project" value="InterPro"/>
</dbReference>
<comment type="subcellular location">
    <subcellularLocation>
        <location evidence="2">Cell membrane</location>
    </subcellularLocation>
    <subcellularLocation>
        <location evidence="1">Membrane</location>
        <topology evidence="1">Single-pass membrane protein</topology>
    </subcellularLocation>
</comment>